<feature type="domain" description="Methyltransferase type 11" evidence="2">
    <location>
        <begin position="29"/>
        <end position="80"/>
    </location>
</feature>
<organism evidence="3 4">
    <name type="scientific">Algoriella xinjiangensis</name>
    <dbReference type="NCBI Taxonomy" id="684065"/>
    <lineage>
        <taxon>Bacteria</taxon>
        <taxon>Pseudomonadati</taxon>
        <taxon>Bacteroidota</taxon>
        <taxon>Flavobacteriia</taxon>
        <taxon>Flavobacteriales</taxon>
        <taxon>Weeksellaceae</taxon>
        <taxon>Algoriella</taxon>
    </lineage>
</organism>
<evidence type="ECO:0000313" key="3">
    <source>
        <dbReference type="EMBL" id="SFM99564.1"/>
    </source>
</evidence>
<proteinExistence type="predicted"/>
<keyword evidence="1" id="KW-0175">Coiled coil</keyword>
<keyword evidence="4" id="KW-1185">Reference proteome</keyword>
<dbReference type="Gene3D" id="3.40.50.150">
    <property type="entry name" value="Vaccinia Virus protein VP39"/>
    <property type="match status" value="1"/>
</dbReference>
<dbReference type="InterPro" id="IPR013216">
    <property type="entry name" value="Methyltransf_11"/>
</dbReference>
<dbReference type="GO" id="GO:0032259">
    <property type="term" value="P:methylation"/>
    <property type="evidence" value="ECO:0007669"/>
    <property type="project" value="UniProtKB-KW"/>
</dbReference>
<dbReference type="STRING" id="684065.SAMN05421738_10596"/>
<keyword evidence="3" id="KW-0808">Transferase</keyword>
<accession>A0A1I4VEA3</accession>
<keyword evidence="3" id="KW-0489">Methyltransferase</keyword>
<name>A0A1I4VEA3_9FLAO</name>
<feature type="coiled-coil region" evidence="1">
    <location>
        <begin position="84"/>
        <end position="118"/>
    </location>
</feature>
<dbReference type="OrthoDB" id="3896938at2"/>
<sequence>MKYINLGCGPKYSTDKVWLNADMSTTSKDVIECNFLNGIPFGDAEFDTVYHSHVIEHFSKKDAVFFISECFRVLKPNGIIRIACPNLEVIAREYLNNLERANNNVQNADEDYDWIMLELYDQTVRNKSGGDMLNYFKKKEINNIDYVANRIGNVVREWYNSLRGQEVNSDQKFLAKKFSLSSFFSYNNKENELEQNYSEIGKFRLGGEIHQWMYDRFSLKRLLEKVGFKDVIVRTATESYIESWSSYQLDNPEETASIFIEARKA</sequence>
<evidence type="ECO:0000259" key="2">
    <source>
        <dbReference type="Pfam" id="PF08241"/>
    </source>
</evidence>
<dbReference type="AlphaFoldDB" id="A0A1I4VEA3"/>
<protein>
    <submittedName>
        <fullName evidence="3">Methyltransferase domain-containing protein</fullName>
    </submittedName>
</protein>
<dbReference type="Proteomes" id="UP000199149">
    <property type="component" value="Unassembled WGS sequence"/>
</dbReference>
<gene>
    <name evidence="3" type="ORF">SAMN05421738_10596</name>
</gene>
<evidence type="ECO:0000256" key="1">
    <source>
        <dbReference type="SAM" id="Coils"/>
    </source>
</evidence>
<dbReference type="EMBL" id="FOUZ01000005">
    <property type="protein sequence ID" value="SFM99564.1"/>
    <property type="molecule type" value="Genomic_DNA"/>
</dbReference>
<dbReference type="Pfam" id="PF08241">
    <property type="entry name" value="Methyltransf_11"/>
    <property type="match status" value="1"/>
</dbReference>
<dbReference type="GO" id="GO:0008757">
    <property type="term" value="F:S-adenosylmethionine-dependent methyltransferase activity"/>
    <property type="evidence" value="ECO:0007669"/>
    <property type="project" value="InterPro"/>
</dbReference>
<reference evidence="4" key="1">
    <citation type="submission" date="2016-10" db="EMBL/GenBank/DDBJ databases">
        <authorList>
            <person name="Varghese N."/>
            <person name="Submissions S."/>
        </authorList>
    </citation>
    <scope>NUCLEOTIDE SEQUENCE [LARGE SCALE GENOMIC DNA]</scope>
    <source>
        <strain evidence="4">XJ109</strain>
    </source>
</reference>
<dbReference type="SUPFAM" id="SSF53335">
    <property type="entry name" value="S-adenosyl-L-methionine-dependent methyltransferases"/>
    <property type="match status" value="1"/>
</dbReference>
<dbReference type="CDD" id="cd02440">
    <property type="entry name" value="AdoMet_MTases"/>
    <property type="match status" value="1"/>
</dbReference>
<dbReference type="InterPro" id="IPR029063">
    <property type="entry name" value="SAM-dependent_MTases_sf"/>
</dbReference>
<dbReference type="RefSeq" id="WP_092907478.1">
    <property type="nucleotide sequence ID" value="NZ_FOUZ01000005.1"/>
</dbReference>
<evidence type="ECO:0000313" key="4">
    <source>
        <dbReference type="Proteomes" id="UP000199149"/>
    </source>
</evidence>